<reference evidence="3 4" key="1">
    <citation type="submission" date="2021-06" db="EMBL/GenBank/DDBJ databases">
        <authorList>
            <person name="Sun Q."/>
            <person name="Li D."/>
        </authorList>
    </citation>
    <scope>NUCLEOTIDE SEQUENCE [LARGE SCALE GENOMIC DNA]</scope>
    <source>
        <strain evidence="3 4">MSJ-11</strain>
    </source>
</reference>
<evidence type="ECO:0000313" key="3">
    <source>
        <dbReference type="EMBL" id="MBU5483597.1"/>
    </source>
</evidence>
<dbReference type="CDD" id="cd00038">
    <property type="entry name" value="CAP_ED"/>
    <property type="match status" value="1"/>
</dbReference>
<dbReference type="Proteomes" id="UP000726170">
    <property type="component" value="Unassembled WGS sequence"/>
</dbReference>
<dbReference type="PANTHER" id="PTHR24567">
    <property type="entry name" value="CRP FAMILY TRANSCRIPTIONAL REGULATORY PROTEIN"/>
    <property type="match status" value="1"/>
</dbReference>
<dbReference type="RefSeq" id="WP_216437962.1">
    <property type="nucleotide sequence ID" value="NZ_JAHLQF010000001.1"/>
</dbReference>
<evidence type="ECO:0000259" key="1">
    <source>
        <dbReference type="PROSITE" id="PS50042"/>
    </source>
</evidence>
<feature type="domain" description="HTH crp-type" evidence="2">
    <location>
        <begin position="162"/>
        <end position="236"/>
    </location>
</feature>
<dbReference type="CDD" id="cd00092">
    <property type="entry name" value="HTH_CRP"/>
    <property type="match status" value="1"/>
</dbReference>
<dbReference type="EMBL" id="JAHLQF010000001">
    <property type="protein sequence ID" value="MBU5483597.1"/>
    <property type="molecule type" value="Genomic_DNA"/>
</dbReference>
<feature type="domain" description="Cyclic nucleotide-binding" evidence="1">
    <location>
        <begin position="28"/>
        <end position="148"/>
    </location>
</feature>
<evidence type="ECO:0000313" key="4">
    <source>
        <dbReference type="Proteomes" id="UP000726170"/>
    </source>
</evidence>
<keyword evidence="4" id="KW-1185">Reference proteome</keyword>
<dbReference type="InterPro" id="IPR050397">
    <property type="entry name" value="Env_Response_Regulators"/>
</dbReference>
<dbReference type="InterPro" id="IPR000595">
    <property type="entry name" value="cNMP-bd_dom"/>
</dbReference>
<comment type="caution">
    <text evidence="3">The sequence shown here is derived from an EMBL/GenBank/DDBJ whole genome shotgun (WGS) entry which is preliminary data.</text>
</comment>
<organism evidence="3 4">
    <name type="scientific">Clostridium mobile</name>
    <dbReference type="NCBI Taxonomy" id="2841512"/>
    <lineage>
        <taxon>Bacteria</taxon>
        <taxon>Bacillati</taxon>
        <taxon>Bacillota</taxon>
        <taxon>Clostridia</taxon>
        <taxon>Eubacteriales</taxon>
        <taxon>Clostridiaceae</taxon>
        <taxon>Clostridium</taxon>
    </lineage>
</organism>
<dbReference type="SMART" id="SM00100">
    <property type="entry name" value="cNMP"/>
    <property type="match status" value="1"/>
</dbReference>
<dbReference type="PROSITE" id="PS50042">
    <property type="entry name" value="CNMP_BINDING_3"/>
    <property type="match status" value="1"/>
</dbReference>
<dbReference type="PROSITE" id="PS51063">
    <property type="entry name" value="HTH_CRP_2"/>
    <property type="match status" value="1"/>
</dbReference>
<dbReference type="InterPro" id="IPR012318">
    <property type="entry name" value="HTH_CRP"/>
</dbReference>
<gene>
    <name evidence="3" type="ORF">KQI86_04595</name>
</gene>
<proteinExistence type="predicted"/>
<dbReference type="Pfam" id="PF00027">
    <property type="entry name" value="cNMP_binding"/>
    <property type="match status" value="1"/>
</dbReference>
<accession>A0ABS6EEL9</accession>
<sequence length="242" mass="27695">MKENNKPICSTCSCGGCHEKYCASKVFIFSTLKEEQFKEISKLIVTRRYKKGESIFFEDDLWDRLYIINKGKIKVFKYTKEGKEQILYLLSEGDSIGELNLLKRGKFEFNGEALEDTSICTLSKEDFDKILINNPGITLKILEKVHDRVVNLENLVQMLSTKDIETRIGNLLLNLIENFGTKHDEDIILDLPINREDMGNFAGITRETVSRTLSAMEEAGVIDIVGNKKIIIKDIEYLKSLI</sequence>
<evidence type="ECO:0000259" key="2">
    <source>
        <dbReference type="PROSITE" id="PS51063"/>
    </source>
</evidence>
<dbReference type="PANTHER" id="PTHR24567:SF28">
    <property type="entry name" value="LISTERIOLYSIN REGULATORY PROTEIN"/>
    <property type="match status" value="1"/>
</dbReference>
<protein>
    <submittedName>
        <fullName evidence="3">Crp/Fnr family transcriptional regulator</fullName>
    </submittedName>
</protein>
<name>A0ABS6EEL9_9CLOT</name>
<dbReference type="SMART" id="SM00419">
    <property type="entry name" value="HTH_CRP"/>
    <property type="match status" value="1"/>
</dbReference>
<dbReference type="Pfam" id="PF13545">
    <property type="entry name" value="HTH_Crp_2"/>
    <property type="match status" value="1"/>
</dbReference>